<sequence length="183" mass="20560">MTPEEKERLQAAVKEIAAILYKNTSPSELETLEGIEKTVRCLRRATPTQMLEYVSPEIAFFLSNKLQAQIKDDPDKSRICVGELPITEKQAQKLGLEPRSHLSPVLEKCSLRLCANESYQNAELELEALTGVKMGHSTLHRLVSRQDLPVPSALQAISEVSLDGGKVRLRTPKGLECEWRDYM</sequence>
<protein>
    <submittedName>
        <fullName evidence="1">Uncharacterized protein</fullName>
    </submittedName>
</protein>
<dbReference type="OrthoDB" id="443406at2"/>
<evidence type="ECO:0000313" key="2">
    <source>
        <dbReference type="Proteomes" id="UP000232003"/>
    </source>
</evidence>
<reference evidence="1 2" key="1">
    <citation type="submission" date="2017-11" db="EMBL/GenBank/DDBJ databases">
        <title>Complete genome of a free-living desiccation-tolerant cyanobacterium and its photosynthetic adaptation to extreme terrestrial habitat.</title>
        <authorList>
            <person name="Shang J."/>
        </authorList>
    </citation>
    <scope>NUCLEOTIDE SEQUENCE [LARGE SCALE GENOMIC DNA]</scope>
    <source>
        <strain evidence="1 2">CCNUN1</strain>
    </source>
</reference>
<dbReference type="RefSeq" id="WP_100897540.1">
    <property type="nucleotide sequence ID" value="NZ_CAWNNC010000001.1"/>
</dbReference>
<evidence type="ECO:0000313" key="1">
    <source>
        <dbReference type="EMBL" id="AUB35243.1"/>
    </source>
</evidence>
<dbReference type="KEGG" id="nfl:COO91_01119"/>
<accession>A0A2K8SIX0</accession>
<dbReference type="EMBL" id="CP024785">
    <property type="protein sequence ID" value="AUB35243.1"/>
    <property type="molecule type" value="Genomic_DNA"/>
</dbReference>
<name>A0A2K8SIX0_9NOSO</name>
<gene>
    <name evidence="1" type="ORF">COO91_01119</name>
</gene>
<organism evidence="1 2">
    <name type="scientific">Nostoc flagelliforme CCNUN1</name>
    <dbReference type="NCBI Taxonomy" id="2038116"/>
    <lineage>
        <taxon>Bacteria</taxon>
        <taxon>Bacillati</taxon>
        <taxon>Cyanobacteriota</taxon>
        <taxon>Cyanophyceae</taxon>
        <taxon>Nostocales</taxon>
        <taxon>Nostocaceae</taxon>
        <taxon>Nostoc</taxon>
    </lineage>
</organism>
<proteinExistence type="predicted"/>
<keyword evidence="2" id="KW-1185">Reference proteome</keyword>
<dbReference type="Proteomes" id="UP000232003">
    <property type="component" value="Chromosome"/>
</dbReference>
<dbReference type="AlphaFoldDB" id="A0A2K8SIX0"/>